<dbReference type="RefSeq" id="WP_148623185.1">
    <property type="nucleotide sequence ID" value="NZ_SDGZ01000020.1"/>
</dbReference>
<keyword evidence="2" id="KW-1185">Reference proteome</keyword>
<proteinExistence type="predicted"/>
<gene>
    <name evidence="1" type="ORF">ESZ50_08745</name>
</gene>
<organism evidence="1 2">
    <name type="scientific">Weissella muntiaci</name>
    <dbReference type="NCBI Taxonomy" id="2508881"/>
    <lineage>
        <taxon>Bacteria</taxon>
        <taxon>Bacillati</taxon>
        <taxon>Bacillota</taxon>
        <taxon>Bacilli</taxon>
        <taxon>Lactobacillales</taxon>
        <taxon>Lactobacillaceae</taxon>
        <taxon>Weissella</taxon>
    </lineage>
</organism>
<evidence type="ECO:0000313" key="2">
    <source>
        <dbReference type="Proteomes" id="UP000371977"/>
    </source>
</evidence>
<accession>A0A6C2C422</accession>
<reference evidence="1 2" key="1">
    <citation type="submission" date="2019-01" db="EMBL/GenBank/DDBJ databases">
        <title>Weissella sp. nov., a novel lactic acid bacterium isolated from animal feces.</title>
        <authorList>
            <person name="Wang L.-T."/>
        </authorList>
    </citation>
    <scope>NUCLEOTIDE SEQUENCE [LARGE SCALE GENOMIC DNA]</scope>
    <source>
        <strain evidence="1 2">8H-2</strain>
    </source>
</reference>
<sequence>MLNRRQKNYFVRMLILFSTDVRGTNQEAIYLNKAISKIENNNNFDDTIMSLLNDLENLNKDTVQTGGLTTRIKALFDDIKHDYGGAKGRKKYLIGALQLFINTAGISELSRMVLSNADQKLREGSMIVDDAIEYIMDWIQKIANTQGLVKDEKLARKIFSQQIYTSDLSLDELAELINAK</sequence>
<dbReference type="Proteomes" id="UP000371977">
    <property type="component" value="Unassembled WGS sequence"/>
</dbReference>
<evidence type="ECO:0000313" key="1">
    <source>
        <dbReference type="EMBL" id="TYC48439.1"/>
    </source>
</evidence>
<comment type="caution">
    <text evidence="1">The sequence shown here is derived from an EMBL/GenBank/DDBJ whole genome shotgun (WGS) entry which is preliminary data.</text>
</comment>
<dbReference type="AlphaFoldDB" id="A0A6C2C422"/>
<protein>
    <submittedName>
        <fullName evidence="1">Uncharacterized protein</fullName>
    </submittedName>
</protein>
<dbReference type="EMBL" id="SDGZ01000020">
    <property type="protein sequence ID" value="TYC48439.1"/>
    <property type="molecule type" value="Genomic_DNA"/>
</dbReference>
<name>A0A6C2C422_9LACO</name>